<protein>
    <recommendedName>
        <fullName evidence="1">UPF0310 protein CRP01_03855</fullName>
    </recommendedName>
</protein>
<organism evidence="3 4">
    <name type="scientific">Flavilitoribacter nigricans (strain ATCC 23147 / DSM 23189 / NBRC 102662 / NCIMB 1420 / SS-2)</name>
    <name type="common">Lewinella nigricans</name>
    <dbReference type="NCBI Taxonomy" id="1122177"/>
    <lineage>
        <taxon>Bacteria</taxon>
        <taxon>Pseudomonadati</taxon>
        <taxon>Bacteroidota</taxon>
        <taxon>Saprospiria</taxon>
        <taxon>Saprospirales</taxon>
        <taxon>Lewinellaceae</taxon>
        <taxon>Flavilitoribacter</taxon>
    </lineage>
</organism>
<dbReference type="HAMAP" id="MF_00771">
    <property type="entry name" value="UPF0310"/>
    <property type="match status" value="1"/>
</dbReference>
<evidence type="ECO:0000313" key="3">
    <source>
        <dbReference type="EMBL" id="PHN07897.1"/>
    </source>
</evidence>
<dbReference type="AlphaFoldDB" id="A0A2D0NHE4"/>
<dbReference type="OrthoDB" id="9793567at2"/>
<evidence type="ECO:0000259" key="2">
    <source>
        <dbReference type="Pfam" id="PF01878"/>
    </source>
</evidence>
<proteinExistence type="inferred from homology"/>
<dbReference type="Gene3D" id="3.10.590.10">
    <property type="entry name" value="ph1033 like domains"/>
    <property type="match status" value="1"/>
</dbReference>
<feature type="domain" description="EVE" evidence="2">
    <location>
        <begin position="9"/>
        <end position="140"/>
    </location>
</feature>
<sequence length="156" mass="17918">MSQSKRGTKYWIIVASKDHVKTGKAEGIAQACHGKSSPLKRMHPGDFVIYYSGKQSLGEKKLCQEFTAIGRVDDEEVYQVELSPDFCPHRRNITFFPNRDVSIRPLIEDLEFIRNKSRWGYPFRYGILEINQHDFALIAEEMLEDQVNLAEGVPAQ</sequence>
<evidence type="ECO:0000313" key="4">
    <source>
        <dbReference type="Proteomes" id="UP000223913"/>
    </source>
</evidence>
<dbReference type="Proteomes" id="UP000223913">
    <property type="component" value="Unassembled WGS sequence"/>
</dbReference>
<dbReference type="RefSeq" id="WP_099148686.1">
    <property type="nucleotide sequence ID" value="NZ_PDUD01000004.1"/>
</dbReference>
<dbReference type="EMBL" id="PDUD01000004">
    <property type="protein sequence ID" value="PHN07897.1"/>
    <property type="molecule type" value="Genomic_DNA"/>
</dbReference>
<dbReference type="InterPro" id="IPR002740">
    <property type="entry name" value="EVE_domain"/>
</dbReference>
<dbReference type="NCBIfam" id="NF002616">
    <property type="entry name" value="PRK02268.1-2"/>
    <property type="match status" value="1"/>
</dbReference>
<reference evidence="3 4" key="1">
    <citation type="submission" date="2017-10" db="EMBL/GenBank/DDBJ databases">
        <title>The draft genome sequence of Lewinella nigricans NBRC 102662.</title>
        <authorList>
            <person name="Wang K."/>
        </authorList>
    </citation>
    <scope>NUCLEOTIDE SEQUENCE [LARGE SCALE GENOMIC DNA]</scope>
    <source>
        <strain evidence="3 4">NBRC 102662</strain>
    </source>
</reference>
<comment type="caution">
    <text evidence="3">The sequence shown here is derived from an EMBL/GenBank/DDBJ whole genome shotgun (WGS) entry which is preliminary data.</text>
</comment>
<accession>A0A2D0NHE4</accession>
<comment type="similarity">
    <text evidence="1">Belongs to the UPF0310 family.</text>
</comment>
<dbReference type="Pfam" id="PF01878">
    <property type="entry name" value="EVE"/>
    <property type="match status" value="1"/>
</dbReference>
<gene>
    <name evidence="3" type="ORF">CRP01_03855</name>
</gene>
<dbReference type="InterPro" id="IPR022996">
    <property type="entry name" value="UPF0310"/>
</dbReference>
<dbReference type="SUPFAM" id="SSF88697">
    <property type="entry name" value="PUA domain-like"/>
    <property type="match status" value="1"/>
</dbReference>
<keyword evidence="4" id="KW-1185">Reference proteome</keyword>
<name>A0A2D0NHE4_FLAN2</name>
<dbReference type="CDD" id="cd21132">
    <property type="entry name" value="EVE-like"/>
    <property type="match status" value="1"/>
</dbReference>
<evidence type="ECO:0000256" key="1">
    <source>
        <dbReference type="HAMAP-Rule" id="MF_00771"/>
    </source>
</evidence>
<dbReference type="InterPro" id="IPR015947">
    <property type="entry name" value="PUA-like_sf"/>
</dbReference>